<accession>A0A8S0TF38</accession>
<comment type="caution">
    <text evidence="2">The sequence shown here is derived from an EMBL/GenBank/DDBJ whole genome shotgun (WGS) entry which is preliminary data.</text>
</comment>
<keyword evidence="3" id="KW-1185">Reference proteome</keyword>
<reference evidence="2 3" key="1">
    <citation type="submission" date="2019-12" db="EMBL/GenBank/DDBJ databases">
        <authorList>
            <person name="Alioto T."/>
            <person name="Alioto T."/>
            <person name="Gomez Garrido J."/>
        </authorList>
    </citation>
    <scope>NUCLEOTIDE SEQUENCE [LARGE SCALE GENOMIC DNA]</scope>
</reference>
<gene>
    <name evidence="2" type="ORF">OLEA9_A024253</name>
</gene>
<dbReference type="Proteomes" id="UP000594638">
    <property type="component" value="Unassembled WGS sequence"/>
</dbReference>
<dbReference type="Gramene" id="OE9A024253T1">
    <property type="protein sequence ID" value="OE9A024253C1"/>
    <property type="gene ID" value="OE9A024253"/>
</dbReference>
<evidence type="ECO:0000256" key="1">
    <source>
        <dbReference type="SAM" id="MobiDB-lite"/>
    </source>
</evidence>
<dbReference type="AlphaFoldDB" id="A0A8S0TF38"/>
<organism evidence="2 3">
    <name type="scientific">Olea europaea subsp. europaea</name>
    <dbReference type="NCBI Taxonomy" id="158383"/>
    <lineage>
        <taxon>Eukaryota</taxon>
        <taxon>Viridiplantae</taxon>
        <taxon>Streptophyta</taxon>
        <taxon>Embryophyta</taxon>
        <taxon>Tracheophyta</taxon>
        <taxon>Spermatophyta</taxon>
        <taxon>Magnoliopsida</taxon>
        <taxon>eudicotyledons</taxon>
        <taxon>Gunneridae</taxon>
        <taxon>Pentapetalae</taxon>
        <taxon>asterids</taxon>
        <taxon>lamiids</taxon>
        <taxon>Lamiales</taxon>
        <taxon>Oleaceae</taxon>
        <taxon>Oleeae</taxon>
        <taxon>Olea</taxon>
    </lineage>
</organism>
<dbReference type="EMBL" id="CACTIH010005848">
    <property type="protein sequence ID" value="CAA3002535.1"/>
    <property type="molecule type" value="Genomic_DNA"/>
</dbReference>
<evidence type="ECO:0000313" key="2">
    <source>
        <dbReference type="EMBL" id="CAA3002535.1"/>
    </source>
</evidence>
<feature type="region of interest" description="Disordered" evidence="1">
    <location>
        <begin position="79"/>
        <end position="99"/>
    </location>
</feature>
<proteinExistence type="predicted"/>
<sequence>MPYMNGVQYKKQVQSKFSPDSHRDKNSSVRQARVLDYDDDDFVDPSPIWTNMQFLSETVSAMIFSSMDEIMKRFDHQKSDHGVGYKDPPVVGGSDKTEEVKTVEPNVDRKGKGNLDSSDDIVLSYTLEAPSFDLGVGSTQPDILHSEGIQKHVDSVISDVVTTITTIDTEGLKACENIAVSICAVEGKLFKHDDIVVFENYKGRVDEVDSSAFMAWFQRGYKPRTNHDCRIFVILYALYILREGKESIPHTFNASKCRIDIATLMYKYQEIYVKRSRQPITGEGIVIK</sequence>
<name>A0A8S0TF38_OLEEU</name>
<protein>
    <submittedName>
        <fullName evidence="2">Uncharacterized protein</fullName>
    </submittedName>
</protein>
<feature type="region of interest" description="Disordered" evidence="1">
    <location>
        <begin position="1"/>
        <end position="31"/>
    </location>
</feature>
<evidence type="ECO:0000313" key="3">
    <source>
        <dbReference type="Proteomes" id="UP000594638"/>
    </source>
</evidence>